<evidence type="ECO:0000256" key="20">
    <source>
        <dbReference type="ARBA" id="ARBA00023242"/>
    </source>
</evidence>
<organism evidence="25 26">
    <name type="scientific">Vespula maculifrons</name>
    <name type="common">Eastern yellow jacket</name>
    <name type="synonym">Wasp</name>
    <dbReference type="NCBI Taxonomy" id="7453"/>
    <lineage>
        <taxon>Eukaryota</taxon>
        <taxon>Metazoa</taxon>
        <taxon>Ecdysozoa</taxon>
        <taxon>Arthropoda</taxon>
        <taxon>Hexapoda</taxon>
        <taxon>Insecta</taxon>
        <taxon>Pterygota</taxon>
        <taxon>Neoptera</taxon>
        <taxon>Endopterygota</taxon>
        <taxon>Hymenoptera</taxon>
        <taxon>Apocrita</taxon>
        <taxon>Aculeata</taxon>
        <taxon>Vespoidea</taxon>
        <taxon>Vespidae</taxon>
        <taxon>Vespinae</taxon>
        <taxon>Vespula</taxon>
    </lineage>
</organism>
<evidence type="ECO:0000313" key="25">
    <source>
        <dbReference type="EMBL" id="KAL2743848.1"/>
    </source>
</evidence>
<keyword evidence="16 23" id="KW-1133">Transmembrane helix</keyword>
<evidence type="ECO:0000256" key="4">
    <source>
        <dbReference type="ARBA" id="ARBA00004906"/>
    </source>
</evidence>
<evidence type="ECO:0000256" key="1">
    <source>
        <dbReference type="ARBA" id="ARBA00004123"/>
    </source>
</evidence>
<evidence type="ECO:0000256" key="7">
    <source>
        <dbReference type="ARBA" id="ARBA00016066"/>
    </source>
</evidence>
<feature type="region of interest" description="Disordered" evidence="22">
    <location>
        <begin position="2076"/>
        <end position="2106"/>
    </location>
</feature>
<evidence type="ECO:0000256" key="2">
    <source>
        <dbReference type="ARBA" id="ARBA00004141"/>
    </source>
</evidence>
<feature type="compositionally biased region" description="Polar residues" evidence="22">
    <location>
        <begin position="2047"/>
        <end position="2059"/>
    </location>
</feature>
<dbReference type="Pfam" id="PF13086">
    <property type="entry name" value="AAA_11"/>
    <property type="match status" value="2"/>
</dbReference>
<evidence type="ECO:0000256" key="12">
    <source>
        <dbReference type="ARBA" id="ARBA00022737"/>
    </source>
</evidence>
<keyword evidence="26" id="KW-1185">Reference proteome</keyword>
<feature type="transmembrane region" description="Helical" evidence="23">
    <location>
        <begin position="1617"/>
        <end position="1638"/>
    </location>
</feature>
<dbReference type="GO" id="GO:0005634">
    <property type="term" value="C:nucleus"/>
    <property type="evidence" value="ECO:0007669"/>
    <property type="project" value="UniProtKB-SubCell"/>
</dbReference>
<comment type="caution">
    <text evidence="25">The sequence shown here is derived from an EMBL/GenBank/DDBJ whole genome shotgun (WGS) entry which is preliminary data.</text>
</comment>
<keyword evidence="11 23" id="KW-0812">Transmembrane</keyword>
<evidence type="ECO:0000259" key="24">
    <source>
        <dbReference type="SMART" id="SM00382"/>
    </source>
</evidence>
<dbReference type="CDD" id="cd18038">
    <property type="entry name" value="DEXXQc_Helz-like"/>
    <property type="match status" value="1"/>
</dbReference>
<dbReference type="InterPro" id="IPR037679">
    <property type="entry name" value="Apc5"/>
</dbReference>
<evidence type="ECO:0000256" key="21">
    <source>
        <dbReference type="ARBA" id="ARBA00023306"/>
    </source>
</evidence>
<feature type="transmembrane region" description="Helical" evidence="23">
    <location>
        <begin position="1669"/>
        <end position="1690"/>
    </location>
</feature>
<gene>
    <name evidence="25" type="ORF">V1477_007724</name>
</gene>
<feature type="compositionally biased region" description="Basic and acidic residues" evidence="22">
    <location>
        <begin position="2031"/>
        <end position="2046"/>
    </location>
</feature>
<dbReference type="Proteomes" id="UP001607303">
    <property type="component" value="Unassembled WGS sequence"/>
</dbReference>
<evidence type="ECO:0000256" key="19">
    <source>
        <dbReference type="ARBA" id="ARBA00023212"/>
    </source>
</evidence>
<dbReference type="GO" id="GO:0051301">
    <property type="term" value="P:cell division"/>
    <property type="evidence" value="ECO:0007669"/>
    <property type="project" value="UniProtKB-KW"/>
</dbReference>
<evidence type="ECO:0000256" key="22">
    <source>
        <dbReference type="SAM" id="MobiDB-lite"/>
    </source>
</evidence>
<dbReference type="InterPro" id="IPR041677">
    <property type="entry name" value="DNA2/NAM7_AAA_11"/>
</dbReference>
<sequence length="2179" mass="249347">MSKELVNIDGNVKRVQKENLTPYKVAIVMLIKEYCNESRKAIVVRRDFCLAAVKLIQSPDMEMYTLLHMLYSSEHIYSFGHELELQLNTLIDKGIEGFLDLFDSLGRLMKSTLDHAISVPLLNKNSVLGLYVRRIIIFFEKLPFDQAVLLYEDLKNYVKKKSRSPENTDISSCLKLDEPYIYNNKSTTVWSGRQAELLVAQQAHALKMDEHKAMSPVDLQILIRKLLRSSPYYADAHYLSYLNCLRINEYCSAIDSLYHCFDRLAPSESRSTPEDKSRTLRYAALNLASTMTNICFLSRKVAEEALKEAIMIAQEAGDNVCLQLAHAWMYYLTSEKKGPLIERSLGKASMLGITYTTGLGLIALSHYSALESKPPSQIFETLMKSDVLNCQHSMIDLMSLTYSEKSALWAYYGKMELSSVCAQLLLLHNAGNKKQNIFNGTSTCQAVVNVANILVEFGEYDLVDIILAHAKERFPNYPSNKMWMLCEQLYEFTKMMRREKWSEADAIASRISSLDPLESKFRQAEVSLAKGDYPNTLHLIDNIEKISNITPENRVRAMILLSQIMCVSFLSGNETVGINSLVILNKALELATHNYLSYYEALIKMHLANIQLLMGLPSLAMNLVDEAITHTLAHGGCYEQGRALILYAKCLVGTATSTSTKLRKEIILNAIKALSKARHHFNKVEAFGKIRSVLSLQSIMYNEIDMKFERNQCSFELRQFEEQFPTKLDNIFLHNHTIGKTDHKTNQDWSNKSNFYSCNGKSLSSLSGMIGSKMTTKIQKWKNVKNDKIIDSYTTVKQLPILNFPDLFIPQDLMIALKNNLKITNNNRSQNSQKTKNYITCIENLAKINKIQQENYLFLFKILLYLEEFARSTEMKKHNLKCQEIQICSNNIFTIFVPSLNIDDPFVKIEDKIVLKETNSLGRSYNAQIIRICNKNIKVIVPKKFLLKYDSDKKYDINFVYSDWSMKCCHYALYLVNSCDLTSLMYPTIRTNRRYLKSDLNWLNESMKENAEQKQAVINILNRTAYPAPYILFGPPGTGKTATLVELICQIWQQGTSKSILVCSSSNAAIDEITKRLLIYIPPNEMHRMYSRSKRRSDVDSIIHPCANFVEDTNIFLPKEILLFKKIILTTLVSCTRLLRANIKENHFSFVIIDEASQAIEPETLIPFLVVCMKEDENKGLLQAQVVIAGDPCQLGPSIRSKLAEPLLGISMLERLMDCPVYKRDKENKYNPHYVTKLIRNYRSHKCILHVPNKEFYENELIACGGAEINAAIGWSKLPNKKFPLIFHASNGEEKRAENSHRQECIHVYNLQEVSIVMKYLTLLLGKNLGTLQVKQDHIGIVVPFKQQQFKICNELEKRNWKDITVGTVETFQGLRSRLFVHNGIEHIGFLSNEKRFNVAITRAKCLLIVIGNPLVLETNNCWRLLMQYCKENEAYIGNTSTFAQISEKEEIHNKLAKRYVPKLHQDYNHIFSLIAIYSVLWTKDQIKPSSLRFSNGSMYLPLILDGSHQWLLRACRGLGNILVGNDYDSKRESSTEDLKRVRRNGIARTRIKASPNNSSLVDTTTYIYTYLQSRMPQESIRWQGTQRRACGPGAHWNVQVVRGKVTTRCLWHACKALGIGLLLMLLGACMATIGYYADQLSVAQEVRGNLTVKVKNESREFHLNNLSYAGPIVMGVGGFIVVAVCVMTFEARDSAAKVVPARFRFNQSTLKGARTQRNRRSTSCQTTNNKWDHQYGLFRINRSLSPSAHEISRRQLKAELVRFSRDLHEKSVSHTIKKSPSAPILIDKKSPRRETPQYAGCAFLNPQLLQRHALSVDNPAYSPPQVSRESLEYPKLTGSQASMAMDLHIPNKGPVTLRVKDRSDTAKRHQLLRQTKIEDVEEIVETKRPTSGYIYSPRLSGLYSKYPGEYVISKRNSVDVRYLEDFGPILRDSAKVSPRDFRKLSSPNFRKMSFDRIGGEHRLDKSMGHRKASLEFRRSPDFRRGDYRKLSVDRFSMDYTRCVMDELEIKSKASSGESLKRQRYPKLHHSRSDDNRRRSFDKGQRESQSSRYSLNTQGATDSADYDLRYFISTSLSTEESRTENPEDSHGFDIDESLTNPSPLEGQAETDTLLEEPELENLTENDTESSADRLNCEDTKKVQDYSIKGEDMMLQDWKNVLKESEMKRETMLCIEDDEV</sequence>
<evidence type="ECO:0000256" key="13">
    <source>
        <dbReference type="ARBA" id="ARBA00022776"/>
    </source>
</evidence>
<dbReference type="Pfam" id="PF21371">
    <property type="entry name" value="Apc5_N"/>
    <property type="match status" value="1"/>
</dbReference>
<keyword evidence="14" id="KW-0833">Ubl conjugation pathway</keyword>
<dbReference type="InterPro" id="IPR048968">
    <property type="entry name" value="Apc5_N"/>
</dbReference>
<dbReference type="GO" id="GO:0004386">
    <property type="term" value="F:helicase activity"/>
    <property type="evidence" value="ECO:0007669"/>
    <property type="project" value="UniProtKB-KW"/>
</dbReference>
<dbReference type="PANTHER" id="PTHR12830">
    <property type="entry name" value="ANAPHASE-PROMOTING COMPLEX SUBUNIT 5"/>
    <property type="match status" value="1"/>
</dbReference>
<keyword evidence="18" id="KW-0943">RNA-mediated gene silencing</keyword>
<dbReference type="InterPro" id="IPR041679">
    <property type="entry name" value="DNA2/NAM7-like_C"/>
</dbReference>
<keyword evidence="8" id="KW-0963">Cytoplasm</keyword>
<keyword evidence="10" id="KW-0132">Cell division</keyword>
<protein>
    <recommendedName>
        <fullName evidence="7">Anaphase-promoting complex subunit 5</fullName>
    </recommendedName>
</protein>
<keyword evidence="17 23" id="KW-0472">Membrane</keyword>
<dbReference type="SUPFAM" id="SSF52540">
    <property type="entry name" value="P-loop containing nucleoside triphosphate hydrolases"/>
    <property type="match status" value="1"/>
</dbReference>
<keyword evidence="12" id="KW-0677">Repeat</keyword>
<feature type="domain" description="AAA+ ATPase" evidence="24">
    <location>
        <begin position="1026"/>
        <end position="1218"/>
    </location>
</feature>
<keyword evidence="13" id="KW-0498">Mitosis</keyword>
<name>A0ABD2CFJ7_VESMC</name>
<proteinExistence type="inferred from homology"/>
<keyword evidence="20" id="KW-0539">Nucleus</keyword>
<evidence type="ECO:0000256" key="10">
    <source>
        <dbReference type="ARBA" id="ARBA00022618"/>
    </source>
</evidence>
<evidence type="ECO:0000256" key="18">
    <source>
        <dbReference type="ARBA" id="ARBA00023158"/>
    </source>
</evidence>
<evidence type="ECO:0000256" key="3">
    <source>
        <dbReference type="ARBA" id="ARBA00004186"/>
    </source>
</evidence>
<evidence type="ECO:0000256" key="6">
    <source>
        <dbReference type="ARBA" id="ARBA00007450"/>
    </source>
</evidence>
<evidence type="ECO:0000256" key="16">
    <source>
        <dbReference type="ARBA" id="ARBA00022989"/>
    </source>
</evidence>
<dbReference type="Pfam" id="PF10177">
    <property type="entry name" value="DUF2371"/>
    <property type="match status" value="1"/>
</dbReference>
<keyword evidence="25" id="KW-0067">ATP-binding</keyword>
<dbReference type="InterPro" id="IPR026122">
    <property type="entry name" value="MOV-10/SDE3_DEXXQ/H-box"/>
</dbReference>
<evidence type="ECO:0000256" key="11">
    <source>
        <dbReference type="ARBA" id="ARBA00022692"/>
    </source>
</evidence>
<dbReference type="CDD" id="cd18808">
    <property type="entry name" value="SF1_C_Upf1"/>
    <property type="match status" value="1"/>
</dbReference>
<accession>A0ABD2CFJ7</accession>
<keyword evidence="21" id="KW-0131">Cell cycle</keyword>
<evidence type="ECO:0000313" key="26">
    <source>
        <dbReference type="Proteomes" id="UP001607303"/>
    </source>
</evidence>
<dbReference type="SMART" id="SM00382">
    <property type="entry name" value="AAA"/>
    <property type="match status" value="1"/>
</dbReference>
<dbReference type="GO" id="GO:0005819">
    <property type="term" value="C:spindle"/>
    <property type="evidence" value="ECO:0007669"/>
    <property type="project" value="UniProtKB-SubCell"/>
</dbReference>
<dbReference type="PANTHER" id="PTHR12830:SF9">
    <property type="entry name" value="ANAPHASE-PROMOTING COMPLEX SUBUNIT 5"/>
    <property type="match status" value="1"/>
</dbReference>
<comment type="similarity">
    <text evidence="6">Belongs to the APC5 family.</text>
</comment>
<evidence type="ECO:0000256" key="23">
    <source>
        <dbReference type="SAM" id="Phobius"/>
    </source>
</evidence>
<dbReference type="GO" id="GO:0016020">
    <property type="term" value="C:membrane"/>
    <property type="evidence" value="ECO:0007669"/>
    <property type="project" value="UniProtKB-SubCell"/>
</dbReference>
<comment type="similarity">
    <text evidence="5">Belongs to the TMEM200 family.</text>
</comment>
<dbReference type="Pfam" id="PF13087">
    <property type="entry name" value="AAA_12"/>
    <property type="match status" value="1"/>
</dbReference>
<evidence type="ECO:0000256" key="5">
    <source>
        <dbReference type="ARBA" id="ARBA00005308"/>
    </source>
</evidence>
<keyword evidence="15" id="KW-0802">TPR repeat</keyword>
<dbReference type="InterPro" id="IPR018787">
    <property type="entry name" value="DUF2371_TMEM200"/>
</dbReference>
<keyword evidence="25" id="KW-0547">Nucleotide-binding</keyword>
<dbReference type="CDD" id="cd16270">
    <property type="entry name" value="Apc5_N"/>
    <property type="match status" value="1"/>
</dbReference>
<evidence type="ECO:0000256" key="8">
    <source>
        <dbReference type="ARBA" id="ARBA00022490"/>
    </source>
</evidence>
<keyword evidence="9" id="KW-0597">Phosphoprotein</keyword>
<comment type="pathway">
    <text evidence="4">Protein modification; protein ubiquitination.</text>
</comment>
<reference evidence="25 26" key="1">
    <citation type="journal article" date="2024" name="Ann. Entomol. Soc. Am.">
        <title>Genomic analyses of the southern and eastern yellowjacket wasps (Hymenoptera: Vespidae) reveal evolutionary signatures of social life.</title>
        <authorList>
            <person name="Catto M.A."/>
            <person name="Caine P.B."/>
            <person name="Orr S.E."/>
            <person name="Hunt B.G."/>
            <person name="Goodisman M.A.D."/>
        </authorList>
    </citation>
    <scope>NUCLEOTIDE SEQUENCE [LARGE SCALE GENOMIC DNA]</scope>
    <source>
        <strain evidence="25">232</strain>
        <tissue evidence="25">Head and thorax</tissue>
    </source>
</reference>
<evidence type="ECO:0000256" key="9">
    <source>
        <dbReference type="ARBA" id="ARBA00022553"/>
    </source>
</evidence>
<feature type="region of interest" description="Disordered" evidence="22">
    <location>
        <begin position="2015"/>
        <end position="2059"/>
    </location>
</feature>
<dbReference type="InterPro" id="IPR026000">
    <property type="entry name" value="Apc5_dom"/>
</dbReference>
<comment type="subcellular location">
    <subcellularLocation>
        <location evidence="3">Cytoplasm</location>
        <location evidence="3">Cytoskeleton</location>
        <location evidence="3">Spindle</location>
    </subcellularLocation>
    <subcellularLocation>
        <location evidence="2">Membrane</location>
        <topology evidence="2">Multi-pass membrane protein</topology>
    </subcellularLocation>
    <subcellularLocation>
        <location evidence="1">Nucleus</location>
    </subcellularLocation>
</comment>
<evidence type="ECO:0000256" key="17">
    <source>
        <dbReference type="ARBA" id="ARBA00023136"/>
    </source>
</evidence>
<keyword evidence="25" id="KW-0347">Helicase</keyword>
<keyword evidence="25" id="KW-0378">Hydrolase</keyword>
<dbReference type="Gene3D" id="3.40.50.300">
    <property type="entry name" value="P-loop containing nucleotide triphosphate hydrolases"/>
    <property type="match status" value="2"/>
</dbReference>
<evidence type="ECO:0000256" key="15">
    <source>
        <dbReference type="ARBA" id="ARBA00022803"/>
    </source>
</evidence>
<feature type="compositionally biased region" description="Basic and acidic residues" evidence="22">
    <location>
        <begin position="2079"/>
        <end position="2093"/>
    </location>
</feature>
<dbReference type="InterPro" id="IPR047187">
    <property type="entry name" value="SF1_C_Upf1"/>
</dbReference>
<evidence type="ECO:0000256" key="14">
    <source>
        <dbReference type="ARBA" id="ARBA00022786"/>
    </source>
</evidence>
<dbReference type="GO" id="GO:0031047">
    <property type="term" value="P:regulatory ncRNA-mediated gene silencing"/>
    <property type="evidence" value="ECO:0007669"/>
    <property type="project" value="UniProtKB-KW"/>
</dbReference>
<dbReference type="Pfam" id="PF12862">
    <property type="entry name" value="ANAPC5"/>
    <property type="match status" value="1"/>
</dbReference>
<dbReference type="InterPro" id="IPR027417">
    <property type="entry name" value="P-loop_NTPase"/>
</dbReference>
<dbReference type="InterPro" id="IPR003593">
    <property type="entry name" value="AAA+_ATPase"/>
</dbReference>
<dbReference type="EMBL" id="JAYRBN010000053">
    <property type="protein sequence ID" value="KAL2743848.1"/>
    <property type="molecule type" value="Genomic_DNA"/>
</dbReference>
<keyword evidence="19" id="KW-0206">Cytoskeleton</keyword>